<feature type="region of interest" description="Disordered" evidence="1">
    <location>
        <begin position="1"/>
        <end position="21"/>
    </location>
</feature>
<evidence type="ECO:0000256" key="1">
    <source>
        <dbReference type="SAM" id="MobiDB-lite"/>
    </source>
</evidence>
<dbReference type="EMBL" id="QZWG01000019">
    <property type="protein sequence ID" value="RZB47288.1"/>
    <property type="molecule type" value="Genomic_DNA"/>
</dbReference>
<comment type="caution">
    <text evidence="2">The sequence shown here is derived from an EMBL/GenBank/DDBJ whole genome shotgun (WGS) entry which is preliminary data.</text>
</comment>
<protein>
    <submittedName>
        <fullName evidence="2">Uncharacterized protein</fullName>
    </submittedName>
</protein>
<dbReference type="PANTHER" id="PTHR11439:SF442">
    <property type="entry name" value="CYSTEINE-RICH RLK (RECEPTOR-LIKE PROTEIN KINASE) 8"/>
    <property type="match status" value="1"/>
</dbReference>
<proteinExistence type="predicted"/>
<name>A0A445FEK4_GLYSO</name>
<gene>
    <name evidence="2" type="ORF">D0Y65_051069</name>
</gene>
<keyword evidence="3" id="KW-1185">Reference proteome</keyword>
<reference evidence="2 3" key="1">
    <citation type="submission" date="2018-09" db="EMBL/GenBank/DDBJ databases">
        <title>A high-quality reference genome of wild soybean provides a powerful tool to mine soybean genomes.</title>
        <authorList>
            <person name="Xie M."/>
            <person name="Chung C.Y.L."/>
            <person name="Li M.-W."/>
            <person name="Wong F.-L."/>
            <person name="Chan T.-F."/>
            <person name="Lam H.-M."/>
        </authorList>
    </citation>
    <scope>NUCLEOTIDE SEQUENCE [LARGE SCALE GENOMIC DNA]</scope>
    <source>
        <strain evidence="3">cv. W05</strain>
        <tissue evidence="2">Hypocotyl of etiolated seedlings</tissue>
    </source>
</reference>
<dbReference type="CDD" id="cd09272">
    <property type="entry name" value="RNase_HI_RT_Ty1"/>
    <property type="match status" value="1"/>
</dbReference>
<evidence type="ECO:0000313" key="3">
    <source>
        <dbReference type="Proteomes" id="UP000289340"/>
    </source>
</evidence>
<evidence type="ECO:0000313" key="2">
    <source>
        <dbReference type="EMBL" id="RZB47288.1"/>
    </source>
</evidence>
<sequence>MENSKHLTTPMNTSCYLDKDESGQPVDLKQYRVGYSDSDFAGSKTDRKSTNGTCQFIGSALVSWNSKKQNSVALSTAEAEYISAEVVIIKKREIVEAKLHDESRLIQRCFNDNKGSRGNLISRIKIQGSSFQESRSRFKTLDSRIKRRLNQDKTNALFVTSPKAHQTQGLPLVSLVKTQDRRIPSCFSKILSNLRFALGESHKLVKPKDERAFGPKLVKPKVYSWNTSLQEYQKLKVRPWYKNPRFVLGTKTQGPSLVRIPTKSQGMPLGFQALERMRRDLSLHFTVSVQGTFLIPKTLFPKSQ</sequence>
<organism evidence="2 3">
    <name type="scientific">Glycine soja</name>
    <name type="common">Wild soybean</name>
    <dbReference type="NCBI Taxonomy" id="3848"/>
    <lineage>
        <taxon>Eukaryota</taxon>
        <taxon>Viridiplantae</taxon>
        <taxon>Streptophyta</taxon>
        <taxon>Embryophyta</taxon>
        <taxon>Tracheophyta</taxon>
        <taxon>Spermatophyta</taxon>
        <taxon>Magnoliopsida</taxon>
        <taxon>eudicotyledons</taxon>
        <taxon>Gunneridae</taxon>
        <taxon>Pentapetalae</taxon>
        <taxon>rosids</taxon>
        <taxon>fabids</taxon>
        <taxon>Fabales</taxon>
        <taxon>Fabaceae</taxon>
        <taxon>Papilionoideae</taxon>
        <taxon>50 kb inversion clade</taxon>
        <taxon>NPAAA clade</taxon>
        <taxon>indigoferoid/millettioid clade</taxon>
        <taxon>Phaseoleae</taxon>
        <taxon>Glycine</taxon>
        <taxon>Glycine subgen. Soja</taxon>
    </lineage>
</organism>
<dbReference type="PANTHER" id="PTHR11439">
    <property type="entry name" value="GAG-POL-RELATED RETROTRANSPOSON"/>
    <property type="match status" value="1"/>
</dbReference>
<dbReference type="AlphaFoldDB" id="A0A445FEK4"/>
<feature type="compositionally biased region" description="Polar residues" evidence="1">
    <location>
        <begin position="1"/>
        <end position="15"/>
    </location>
</feature>
<accession>A0A445FEK4</accession>
<dbReference type="Proteomes" id="UP000289340">
    <property type="component" value="Chromosome 19"/>
</dbReference>